<dbReference type="GeneID" id="24790586"/>
<keyword evidence="2" id="KW-0808">Transferase</keyword>
<dbReference type="InterPro" id="IPR053173">
    <property type="entry name" value="SAM-binding_MTase"/>
</dbReference>
<keyword evidence="2" id="KW-0489">Methyltransferase</keyword>
<dbReference type="RefSeq" id="WP_048109147.1">
    <property type="nucleotide sequence ID" value="NZ_CP009517.1"/>
</dbReference>
<dbReference type="PATRIC" id="fig|1434107.4.peg.3732"/>
<sequence>MFREIGSVRNEADETSQILSLFRDSISGILLNESEFVSAYFNSEYSHYLVVHTPLKYKDPENRTEWNLRFCRDVGVSVVELFTIKAGIAYVKGLMAVNESKIYAILPFTSIDAEKAEKASFPEDQIFRVRSRVLPAVLREIKGDTILDIGSGFGTLTLEIAKNNPDSKVYGIDIHDSHTDQARMNAEILGVRNLEFKTGSVYSLPFENNFMDSVTCFYMLHHLEDLKLALMEIKRVLKKDGILTVVEPLEHQYHNGPHLSEIEWKELFEKAGFYVETQSYEGAVAMKAKK</sequence>
<dbReference type="AlphaFoldDB" id="A0A0E3SPA2"/>
<dbReference type="Proteomes" id="UP000033066">
    <property type="component" value="Chromosome"/>
</dbReference>
<organism evidence="2 3">
    <name type="scientific">Methanosarcina barkeri 3</name>
    <dbReference type="NCBI Taxonomy" id="1434107"/>
    <lineage>
        <taxon>Archaea</taxon>
        <taxon>Methanobacteriati</taxon>
        <taxon>Methanobacteriota</taxon>
        <taxon>Stenosarchaea group</taxon>
        <taxon>Methanomicrobia</taxon>
        <taxon>Methanosarcinales</taxon>
        <taxon>Methanosarcinaceae</taxon>
        <taxon>Methanosarcina</taxon>
    </lineage>
</organism>
<dbReference type="GO" id="GO:0008168">
    <property type="term" value="F:methyltransferase activity"/>
    <property type="evidence" value="ECO:0007669"/>
    <property type="project" value="UniProtKB-KW"/>
</dbReference>
<dbReference type="STRING" id="1434107.MSBR3_2944"/>
<dbReference type="Gene3D" id="3.40.50.150">
    <property type="entry name" value="Vaccinia Virus protein VP39"/>
    <property type="match status" value="1"/>
</dbReference>
<dbReference type="HOGENOM" id="CLU_975253_0_0_2"/>
<dbReference type="EC" id="2.1.1.-" evidence="2"/>
<evidence type="ECO:0000259" key="1">
    <source>
        <dbReference type="Pfam" id="PF13847"/>
    </source>
</evidence>
<evidence type="ECO:0000313" key="2">
    <source>
        <dbReference type="EMBL" id="AKB83522.1"/>
    </source>
</evidence>
<keyword evidence="3" id="KW-1185">Reference proteome</keyword>
<accession>A0A0E3SPA2</accession>
<dbReference type="PANTHER" id="PTHR45128:SF1">
    <property type="entry name" value="S-ADENOSYLMETHIONINE-DEPENDENT METHYLTRANSFERASE RV2258C"/>
    <property type="match status" value="1"/>
</dbReference>
<name>A0A0E3SPA2_METBA</name>
<dbReference type="EMBL" id="CP009517">
    <property type="protein sequence ID" value="AKB83522.1"/>
    <property type="molecule type" value="Genomic_DNA"/>
</dbReference>
<evidence type="ECO:0000313" key="3">
    <source>
        <dbReference type="Proteomes" id="UP000033066"/>
    </source>
</evidence>
<dbReference type="Pfam" id="PF13847">
    <property type="entry name" value="Methyltransf_31"/>
    <property type="match status" value="1"/>
</dbReference>
<dbReference type="PANTHER" id="PTHR45128">
    <property type="entry name" value="METHYLTRANSFERASE TYPE 11"/>
    <property type="match status" value="1"/>
</dbReference>
<feature type="domain" description="Methyltransferase" evidence="1">
    <location>
        <begin position="142"/>
        <end position="249"/>
    </location>
</feature>
<dbReference type="GO" id="GO:0032259">
    <property type="term" value="P:methylation"/>
    <property type="evidence" value="ECO:0007669"/>
    <property type="project" value="UniProtKB-KW"/>
</dbReference>
<proteinExistence type="predicted"/>
<dbReference type="CDD" id="cd02440">
    <property type="entry name" value="AdoMet_MTases"/>
    <property type="match status" value="1"/>
</dbReference>
<dbReference type="InterPro" id="IPR029063">
    <property type="entry name" value="SAM-dependent_MTases_sf"/>
</dbReference>
<reference evidence="2" key="1">
    <citation type="submission" date="2014-07" db="EMBL/GenBank/DDBJ databases">
        <title>Methanogenic archaea and the global carbon cycle.</title>
        <authorList>
            <person name="Henriksen J.R."/>
            <person name="Luke J."/>
            <person name="Reinhart S."/>
            <person name="Benedict M.N."/>
            <person name="Youngblut N.D."/>
            <person name="Metcalf M.E."/>
            <person name="Whitaker R.J."/>
            <person name="Metcalf W.W."/>
        </authorList>
    </citation>
    <scope>NUCLEOTIDE SEQUENCE [LARGE SCALE GENOMIC DNA]</scope>
    <source>
        <strain evidence="2">3</strain>
    </source>
</reference>
<dbReference type="OrthoDB" id="147504at2157"/>
<gene>
    <name evidence="2" type="ORF">MSBR3_2944</name>
</gene>
<protein>
    <submittedName>
        <fullName evidence="2">Methyltransferase</fullName>
        <ecNumber evidence="2">2.1.1.-</ecNumber>
    </submittedName>
</protein>
<dbReference type="InterPro" id="IPR025714">
    <property type="entry name" value="Methyltranfer_dom"/>
</dbReference>
<dbReference type="KEGG" id="mbak:MSBR3_2944"/>
<dbReference type="SUPFAM" id="SSF53335">
    <property type="entry name" value="S-adenosyl-L-methionine-dependent methyltransferases"/>
    <property type="match status" value="1"/>
</dbReference>